<dbReference type="AlphaFoldDB" id="A0A060CIY7"/>
<feature type="non-terminal residue" evidence="1">
    <location>
        <position position="127"/>
    </location>
</feature>
<sequence>MSVRRRLPGFYRALVEHQVKNLPGDPSLVIAFDPPEAEHEMREWLGTRARYVPQASGDLGERLRVAALDCFENGAVGVLLIGGDCPGLDEPRILGAVAALESSDVVMIPAIDGGYCLVGISSRAAVS</sequence>
<dbReference type="EMBL" id="KF125433">
    <property type="protein sequence ID" value="AIA92761.1"/>
    <property type="molecule type" value="Genomic_DNA"/>
</dbReference>
<dbReference type="InterPro" id="IPR029044">
    <property type="entry name" value="Nucleotide-diphossugar_trans"/>
</dbReference>
<dbReference type="InterPro" id="IPR018641">
    <property type="entry name" value="Trfase_1_rSAM/seldom-assoc"/>
</dbReference>
<evidence type="ECO:0000313" key="1">
    <source>
        <dbReference type="EMBL" id="AIA92761.1"/>
    </source>
</evidence>
<dbReference type="Gene3D" id="3.90.550.10">
    <property type="entry name" value="Spore Coat Polysaccharide Biosynthesis Protein SpsA, Chain A"/>
    <property type="match status" value="1"/>
</dbReference>
<dbReference type="SUPFAM" id="SSF53448">
    <property type="entry name" value="Nucleotide-diphospho-sugar transferases"/>
    <property type="match status" value="1"/>
</dbReference>
<reference evidence="1" key="1">
    <citation type="journal article" date="2013" name="Environ. Microbiol.">
        <title>Seasonally variable intestinal metagenomes of the red palm weevil (Rhynchophorus ferrugineus).</title>
        <authorList>
            <person name="Jia S."/>
            <person name="Zhang X."/>
            <person name="Zhang G."/>
            <person name="Yin A."/>
            <person name="Zhang S."/>
            <person name="Li F."/>
            <person name="Wang L."/>
            <person name="Zhao D."/>
            <person name="Yun Q."/>
            <person name="Tala"/>
            <person name="Wang J."/>
            <person name="Sun G."/>
            <person name="Baabdullah M."/>
            <person name="Yu X."/>
            <person name="Hu S."/>
            <person name="Al-Mssallem I.S."/>
            <person name="Yu J."/>
        </authorList>
    </citation>
    <scope>NUCLEOTIDE SEQUENCE</scope>
</reference>
<proteinExistence type="predicted"/>
<dbReference type="PANTHER" id="PTHR36529">
    <property type="entry name" value="SLL1095 PROTEIN"/>
    <property type="match status" value="1"/>
</dbReference>
<accession>A0A060CIY7</accession>
<name>A0A060CIY7_9BACT</name>
<protein>
    <submittedName>
        <fullName evidence="1">DUF2064</fullName>
    </submittedName>
</protein>
<organism evidence="1">
    <name type="scientific">uncultured Candidatus Kuenenia sp</name>
    <dbReference type="NCBI Taxonomy" id="1048336"/>
    <lineage>
        <taxon>Bacteria</taxon>
        <taxon>Pseudomonadati</taxon>
        <taxon>Planctomycetota</taxon>
        <taxon>Candidatus Brocadiia</taxon>
        <taxon>Candidatus Brocadiales</taxon>
        <taxon>Candidatus Brocadiaceae</taxon>
        <taxon>Candidatus Kuenenia</taxon>
        <taxon>environmental samples</taxon>
    </lineage>
</organism>
<dbReference type="PANTHER" id="PTHR36529:SF1">
    <property type="entry name" value="GLYCOSYLTRANSFERASE"/>
    <property type="match status" value="1"/>
</dbReference>
<dbReference type="Pfam" id="PF09837">
    <property type="entry name" value="DUF2064"/>
    <property type="match status" value="1"/>
</dbReference>